<evidence type="ECO:0000313" key="3">
    <source>
        <dbReference type="Proteomes" id="UP000537131"/>
    </source>
</evidence>
<gene>
    <name evidence="2" type="ORF">HBE96_05880</name>
</gene>
<organism evidence="2 3">
    <name type="scientific">Clostridium muellerianum</name>
    <dbReference type="NCBI Taxonomy" id="2716538"/>
    <lineage>
        <taxon>Bacteria</taxon>
        <taxon>Bacillati</taxon>
        <taxon>Bacillota</taxon>
        <taxon>Clostridia</taxon>
        <taxon>Eubacteriales</taxon>
        <taxon>Clostridiaceae</taxon>
        <taxon>Clostridium</taxon>
    </lineage>
</organism>
<feature type="transmembrane region" description="Helical" evidence="1">
    <location>
        <begin position="112"/>
        <end position="131"/>
    </location>
</feature>
<feature type="transmembrane region" description="Helical" evidence="1">
    <location>
        <begin position="67"/>
        <end position="100"/>
    </location>
</feature>
<comment type="caution">
    <text evidence="2">The sequence shown here is derived from an EMBL/GenBank/DDBJ whole genome shotgun (WGS) entry which is preliminary data.</text>
</comment>
<dbReference type="EMBL" id="JABBNI010000011">
    <property type="protein sequence ID" value="NMM62221.1"/>
    <property type="molecule type" value="Genomic_DNA"/>
</dbReference>
<feature type="transmembrane region" description="Helical" evidence="1">
    <location>
        <begin position="36"/>
        <end position="55"/>
    </location>
</feature>
<sequence>MKKFISIIVTIMIILQSIVLYLFFNDKLSNYPINLVDIVWVGSALLGISFGVLFFRINKEIKKPESTIIMVALLGIIGFPFMIFNYWAVEFFLIILTFGVHFYMHRDSKFTILPVISSIMGIYSIGLYLLMNGITSM</sequence>
<keyword evidence="1" id="KW-1133">Transmembrane helix</keyword>
<dbReference type="Proteomes" id="UP000537131">
    <property type="component" value="Unassembled WGS sequence"/>
</dbReference>
<evidence type="ECO:0000313" key="2">
    <source>
        <dbReference type="EMBL" id="NMM62221.1"/>
    </source>
</evidence>
<reference evidence="2 3" key="1">
    <citation type="submission" date="2020-04" db="EMBL/GenBank/DDBJ databases">
        <authorList>
            <person name="Doyle D.A."/>
        </authorList>
    </citation>
    <scope>NUCLEOTIDE SEQUENCE [LARGE SCALE GENOMIC DNA]</scope>
    <source>
        <strain evidence="2 3">P21</strain>
    </source>
</reference>
<accession>A0A7Y0HNN9</accession>
<protein>
    <submittedName>
        <fullName evidence="2">Uncharacterized protein</fullName>
    </submittedName>
</protein>
<keyword evidence="3" id="KW-1185">Reference proteome</keyword>
<reference evidence="2 3" key="2">
    <citation type="submission" date="2020-06" db="EMBL/GenBank/DDBJ databases">
        <title>Complete Genome Sequence of Clostridium muelleri sp. nov. P21T, an Acid-Alcohol Producing Acetogen Isolated from Old Hay.</title>
        <authorList>
            <person name="Duncan K.E."/>
            <person name="Tanner R.S."/>
        </authorList>
    </citation>
    <scope>NUCLEOTIDE SEQUENCE [LARGE SCALE GENOMIC DNA]</scope>
    <source>
        <strain evidence="2 3">P21</strain>
    </source>
</reference>
<name>A0A7Y0HNN9_9CLOT</name>
<proteinExistence type="predicted"/>
<feature type="transmembrane region" description="Helical" evidence="1">
    <location>
        <begin position="7"/>
        <end position="24"/>
    </location>
</feature>
<dbReference type="RefSeq" id="WP_169296829.1">
    <property type="nucleotide sequence ID" value="NZ_JABBNI010000011.1"/>
</dbReference>
<evidence type="ECO:0000256" key="1">
    <source>
        <dbReference type="SAM" id="Phobius"/>
    </source>
</evidence>
<keyword evidence="1" id="KW-0812">Transmembrane</keyword>
<keyword evidence="1" id="KW-0472">Membrane</keyword>
<dbReference type="AlphaFoldDB" id="A0A7Y0HNN9"/>